<feature type="region of interest" description="Disordered" evidence="1">
    <location>
        <begin position="164"/>
        <end position="193"/>
    </location>
</feature>
<feature type="compositionally biased region" description="Pro residues" evidence="1">
    <location>
        <begin position="788"/>
        <end position="797"/>
    </location>
</feature>
<feature type="region of interest" description="Disordered" evidence="1">
    <location>
        <begin position="80"/>
        <end position="117"/>
    </location>
</feature>
<feature type="compositionally biased region" description="Polar residues" evidence="1">
    <location>
        <begin position="744"/>
        <end position="754"/>
    </location>
</feature>
<dbReference type="SUPFAM" id="SSF141571">
    <property type="entry name" value="Pentapeptide repeat-like"/>
    <property type="match status" value="1"/>
</dbReference>
<gene>
    <name evidence="2" type="ORF">A9K55_007757</name>
</gene>
<feature type="compositionally biased region" description="Polar residues" evidence="1">
    <location>
        <begin position="464"/>
        <end position="488"/>
    </location>
</feature>
<evidence type="ECO:0000313" key="3">
    <source>
        <dbReference type="Proteomes" id="UP000323067"/>
    </source>
</evidence>
<feature type="region of interest" description="Disordered" evidence="1">
    <location>
        <begin position="417"/>
        <end position="438"/>
    </location>
</feature>
<dbReference type="EMBL" id="CP023324">
    <property type="protein sequence ID" value="ATY61777.1"/>
    <property type="molecule type" value="Genomic_DNA"/>
</dbReference>
<dbReference type="Proteomes" id="UP000323067">
    <property type="component" value="Chromosome vii"/>
</dbReference>
<dbReference type="VEuPathDB" id="FungiDB:A9K55_007757"/>
<feature type="region of interest" description="Disordered" evidence="1">
    <location>
        <begin position="451"/>
        <end position="631"/>
    </location>
</feature>
<feature type="compositionally biased region" description="Low complexity" evidence="1">
    <location>
        <begin position="860"/>
        <end position="876"/>
    </location>
</feature>
<feature type="region of interest" description="Disordered" evidence="1">
    <location>
        <begin position="648"/>
        <end position="991"/>
    </location>
</feature>
<feature type="compositionally biased region" description="Low complexity" evidence="1">
    <location>
        <begin position="592"/>
        <end position="607"/>
    </location>
</feature>
<protein>
    <submittedName>
        <fullName evidence="2">Mechanosensitive ion channel</fullName>
    </submittedName>
</protein>
<feature type="compositionally biased region" description="Polar residues" evidence="1">
    <location>
        <begin position="571"/>
        <end position="591"/>
    </location>
</feature>
<feature type="compositionally biased region" description="Pro residues" evidence="1">
    <location>
        <begin position="426"/>
        <end position="436"/>
    </location>
</feature>
<proteinExistence type="predicted"/>
<evidence type="ECO:0000313" key="2">
    <source>
        <dbReference type="EMBL" id="ATY61777.1"/>
    </source>
</evidence>
<dbReference type="VEuPathDB" id="FungiDB:CCM_07148"/>
<feature type="compositionally biased region" description="Polar residues" evidence="1">
    <location>
        <begin position="549"/>
        <end position="563"/>
    </location>
</feature>
<dbReference type="Gene3D" id="2.160.20.80">
    <property type="entry name" value="E3 ubiquitin-protein ligase SopA"/>
    <property type="match status" value="1"/>
</dbReference>
<feature type="compositionally biased region" description="Polar residues" evidence="1">
    <location>
        <begin position="970"/>
        <end position="986"/>
    </location>
</feature>
<reference evidence="2 3" key="1">
    <citation type="journal article" date="2017" name="BMC Genomics">
        <title>Chromosome level assembly and secondary metabolite potential of the parasitic fungus Cordyceps militaris.</title>
        <authorList>
            <person name="Kramer G.J."/>
            <person name="Nodwell J.R."/>
        </authorList>
    </citation>
    <scope>NUCLEOTIDE SEQUENCE [LARGE SCALE GENOMIC DNA]</scope>
    <source>
        <strain evidence="2 3">ATCC 34164</strain>
    </source>
</reference>
<evidence type="ECO:0000256" key="1">
    <source>
        <dbReference type="SAM" id="MobiDB-lite"/>
    </source>
</evidence>
<dbReference type="OrthoDB" id="4870857at2759"/>
<feature type="compositionally biased region" description="Polar residues" evidence="1">
    <location>
        <begin position="899"/>
        <end position="923"/>
    </location>
</feature>
<organism evidence="2 3">
    <name type="scientific">Cordyceps militaris</name>
    <name type="common">Caterpillar fungus</name>
    <name type="synonym">Clavaria militaris</name>
    <dbReference type="NCBI Taxonomy" id="73501"/>
    <lineage>
        <taxon>Eukaryota</taxon>
        <taxon>Fungi</taxon>
        <taxon>Dikarya</taxon>
        <taxon>Ascomycota</taxon>
        <taxon>Pezizomycotina</taxon>
        <taxon>Sordariomycetes</taxon>
        <taxon>Hypocreomycetidae</taxon>
        <taxon>Hypocreales</taxon>
        <taxon>Cordycipitaceae</taxon>
        <taxon>Cordyceps</taxon>
    </lineage>
</organism>
<sequence length="1093" mass="115109">MTAASALPAGWEWDYDGTRWFYTFKANGHVQYHFPSEGDEFPDFVGVTEPAPELEPEERLESHQQVRRVTGAAPVVDRKKKKNRGNGMTATARPVGIEWDGDVGGGDGSSGEDDDGGGRVVFEPENLMFLGPQVYAEVSPLVEEEEEAAKRTVVGVVASAADGVSPAETTSAGTPAAAKQVEPVTEEDRESEPVVHVMTAEVVSAELVPEARQETTRAGEELAVGDEVNQVTGLTQLPALQPSLSAAELPSPPEQHEFIVVAKADAPPTQPSPPREAAAPGMPHPRPQEPTHTAIAPETARYELAAPEPPFNPVGIIAEMPTGDTPRSQIELNPIPVEIMDTSVLAPVETAPPFGVAELPGQSAAAAVVRQTQKSVAVAVPPVVMHMKIKRKPTDPNAVIPSPLSASTSAVLSSAVVSPPSLGAPSPAPAPAPAPASPQVVPCYKPYAPVSPRPRVDTEPAGTVSAQQQQMQSVTVPPSPVANPQLNYAPTVLRPAGRKSTSVSPDRKSGEQSQISAAPSKGLGQAGTPPEGPARQDAPGTPLPPLGSIPQQPTLPTQGQAPSQGALPQHAQHSQPAQISSQRHVPSQSHISSQGQLQQGQLPSPGLMAQQGQSTGNVMRHPMPNGRPMSMVAGQYSFVPIPRPYNEQQQQFVHQSGPPWLTHSQQIPGQGSAIPPPLQQQQPAPGWMRQSMPPGQPSAQQLPNGRHSMMAHTTPGSVPLGGQYRPASSATPPPNKQPGDPGRQRSSTTDSSMVSPLRSRADSQPSGLSLPSPSPMETPQAAPAVQYPGPPVPPKRPMQPGAISVGTGANGSGPAAPQRKQAAGSSYFPPRKDEPVGLVGDIGDPHAAGMETVQAPASPPFGAAPTANATAASPEPRILFEATSPDPGSALGRIEEHASSTSASAKQDAESSSLATKLAQPSLQPKTQPQPPIPPQQESLENTPQLPQRPRNRRMDSPSYLREARRPECHSSNPLKVGGNHSSGSQDPRCRAIPSNADMASQFKASIRKASIRKASIRKASIRKASIRKASIRKASIRKASIRKASIRKASIRKASIRKASIRKASIRKASIRKASPCKCLIWEALYRHKIFQ</sequence>
<name>A0A2H4SF96_CORMI</name>
<feature type="region of interest" description="Disordered" evidence="1">
    <location>
        <begin position="265"/>
        <end position="292"/>
    </location>
</feature>
<accession>A0A2H4SF96</accession>
<dbReference type="AlphaFoldDB" id="A0A2H4SF96"/>